<dbReference type="AlphaFoldDB" id="A0A916QR40"/>
<dbReference type="Proteomes" id="UP000628017">
    <property type="component" value="Unassembled WGS sequence"/>
</dbReference>
<sequence>MRVHSIMDTSQKREKTMFTTIVAAVDGSEPSKHAIKAACDIASHYGAELHLVHTPQVDTTAVAVGAGTYVLEASFEQIAEAGRTVMAEAKTACESYGTEPKSTYIGSGIPADEVLSVATAKDADLIVCGRRGLGNLAAIFLGSTSSKITHDATCAVLTVK</sequence>
<dbReference type="Gene3D" id="3.40.50.620">
    <property type="entry name" value="HUPs"/>
    <property type="match status" value="1"/>
</dbReference>
<feature type="domain" description="UspA" evidence="2">
    <location>
        <begin position="17"/>
        <end position="160"/>
    </location>
</feature>
<dbReference type="InterPro" id="IPR014729">
    <property type="entry name" value="Rossmann-like_a/b/a_fold"/>
</dbReference>
<dbReference type="PANTHER" id="PTHR46268">
    <property type="entry name" value="STRESS RESPONSE PROTEIN NHAX"/>
    <property type="match status" value="1"/>
</dbReference>
<evidence type="ECO:0000313" key="3">
    <source>
        <dbReference type="EMBL" id="GGA05295.1"/>
    </source>
</evidence>
<dbReference type="Pfam" id="PF00582">
    <property type="entry name" value="Usp"/>
    <property type="match status" value="1"/>
</dbReference>
<organism evidence="3 4">
    <name type="scientific">Neptunicoccus cionae</name>
    <dbReference type="NCBI Taxonomy" id="2035344"/>
    <lineage>
        <taxon>Bacteria</taxon>
        <taxon>Pseudomonadati</taxon>
        <taxon>Pseudomonadota</taxon>
        <taxon>Alphaproteobacteria</taxon>
        <taxon>Rhodobacterales</taxon>
        <taxon>Paracoccaceae</taxon>
        <taxon>Neptunicoccus</taxon>
    </lineage>
</organism>
<keyword evidence="4" id="KW-1185">Reference proteome</keyword>
<comment type="caution">
    <text evidence="3">The sequence shown here is derived from an EMBL/GenBank/DDBJ whole genome shotgun (WGS) entry which is preliminary data.</text>
</comment>
<evidence type="ECO:0000313" key="4">
    <source>
        <dbReference type="Proteomes" id="UP000628017"/>
    </source>
</evidence>
<dbReference type="InterPro" id="IPR006016">
    <property type="entry name" value="UspA"/>
</dbReference>
<proteinExistence type="inferred from homology"/>
<name>A0A916QR40_9RHOB</name>
<dbReference type="EMBL" id="BMKA01000001">
    <property type="protein sequence ID" value="GGA05295.1"/>
    <property type="molecule type" value="Genomic_DNA"/>
</dbReference>
<evidence type="ECO:0000256" key="1">
    <source>
        <dbReference type="ARBA" id="ARBA00008791"/>
    </source>
</evidence>
<dbReference type="SUPFAM" id="SSF52402">
    <property type="entry name" value="Adenine nucleotide alpha hydrolases-like"/>
    <property type="match status" value="1"/>
</dbReference>
<reference evidence="3" key="2">
    <citation type="submission" date="2020-09" db="EMBL/GenBank/DDBJ databases">
        <authorList>
            <person name="Sun Q."/>
            <person name="Zhou Y."/>
        </authorList>
    </citation>
    <scope>NUCLEOTIDE SEQUENCE</scope>
    <source>
        <strain evidence="3">CGMCC 1.15880</strain>
    </source>
</reference>
<dbReference type="PRINTS" id="PR01438">
    <property type="entry name" value="UNVRSLSTRESS"/>
</dbReference>
<protein>
    <recommendedName>
        <fullName evidence="2">UspA domain-containing protein</fullName>
    </recommendedName>
</protein>
<dbReference type="InterPro" id="IPR006015">
    <property type="entry name" value="Universal_stress_UspA"/>
</dbReference>
<comment type="similarity">
    <text evidence="1">Belongs to the universal stress protein A family.</text>
</comment>
<gene>
    <name evidence="3" type="ORF">GCM10011498_01090</name>
</gene>
<evidence type="ECO:0000259" key="2">
    <source>
        <dbReference type="Pfam" id="PF00582"/>
    </source>
</evidence>
<reference evidence="3" key="1">
    <citation type="journal article" date="2014" name="Int. J. Syst. Evol. Microbiol.">
        <title>Complete genome sequence of Corynebacterium casei LMG S-19264T (=DSM 44701T), isolated from a smear-ripened cheese.</title>
        <authorList>
            <consortium name="US DOE Joint Genome Institute (JGI-PGF)"/>
            <person name="Walter F."/>
            <person name="Albersmeier A."/>
            <person name="Kalinowski J."/>
            <person name="Ruckert C."/>
        </authorList>
    </citation>
    <scope>NUCLEOTIDE SEQUENCE</scope>
    <source>
        <strain evidence="3">CGMCC 1.15880</strain>
    </source>
</reference>
<dbReference type="CDD" id="cd00293">
    <property type="entry name" value="USP-like"/>
    <property type="match status" value="1"/>
</dbReference>
<dbReference type="PANTHER" id="PTHR46268:SF6">
    <property type="entry name" value="UNIVERSAL STRESS PROTEIN UP12"/>
    <property type="match status" value="1"/>
</dbReference>
<accession>A0A916QR40</accession>